<proteinExistence type="inferred from homology"/>
<keyword evidence="2 10" id="KW-0444">Lipid biosynthesis</keyword>
<evidence type="ECO:0000313" key="11">
    <source>
        <dbReference type="EMBL" id="KND01527.1"/>
    </source>
</evidence>
<dbReference type="OMA" id="ALGPFYM"/>
<name>A0A0L0HK93_SPIPD</name>
<accession>A0A0L0HK93</accession>
<dbReference type="EMBL" id="KQ257454">
    <property type="protein sequence ID" value="KND01527.1"/>
    <property type="molecule type" value="Genomic_DNA"/>
</dbReference>
<keyword evidence="5 10" id="KW-0276">Fatty acid metabolism</keyword>
<keyword evidence="3 10" id="KW-0808">Transferase</keyword>
<dbReference type="GO" id="GO:0034626">
    <property type="term" value="P:fatty acid elongation, polyunsaturated fatty acid"/>
    <property type="evidence" value="ECO:0007669"/>
    <property type="project" value="TreeGrafter"/>
</dbReference>
<dbReference type="InterPro" id="IPR002076">
    <property type="entry name" value="ELO_fam"/>
</dbReference>
<evidence type="ECO:0000256" key="7">
    <source>
        <dbReference type="ARBA" id="ARBA00023098"/>
    </source>
</evidence>
<protein>
    <recommendedName>
        <fullName evidence="10">Elongation of fatty acids protein</fullName>
        <ecNumber evidence="10">2.3.1.-</ecNumber>
    </recommendedName>
</protein>
<dbReference type="AlphaFoldDB" id="A0A0L0HK93"/>
<dbReference type="Proteomes" id="UP000053201">
    <property type="component" value="Unassembled WGS sequence"/>
</dbReference>
<evidence type="ECO:0000313" key="12">
    <source>
        <dbReference type="Proteomes" id="UP000053201"/>
    </source>
</evidence>
<comment type="subcellular location">
    <subcellularLocation>
        <location evidence="1">Membrane</location>
        <topology evidence="1">Multi-pass membrane protein</topology>
    </subcellularLocation>
</comment>
<feature type="transmembrane region" description="Helical" evidence="10">
    <location>
        <begin position="247"/>
        <end position="268"/>
    </location>
</feature>
<dbReference type="OrthoDB" id="10259681at2759"/>
<dbReference type="STRING" id="645134.A0A0L0HK93"/>
<dbReference type="Pfam" id="PF01151">
    <property type="entry name" value="ELO"/>
    <property type="match status" value="1"/>
</dbReference>
<evidence type="ECO:0000256" key="3">
    <source>
        <dbReference type="ARBA" id="ARBA00022679"/>
    </source>
</evidence>
<evidence type="ECO:0000256" key="2">
    <source>
        <dbReference type="ARBA" id="ARBA00022516"/>
    </source>
</evidence>
<dbReference type="GO" id="GO:0009922">
    <property type="term" value="F:fatty acid elongase activity"/>
    <property type="evidence" value="ECO:0007669"/>
    <property type="project" value="InterPro"/>
</dbReference>
<dbReference type="GO" id="GO:0042761">
    <property type="term" value="P:very long-chain fatty acid biosynthetic process"/>
    <property type="evidence" value="ECO:0007669"/>
    <property type="project" value="TreeGrafter"/>
</dbReference>
<comment type="catalytic activity">
    <reaction evidence="10">
        <text>an acyl-CoA + malonyl-CoA + H(+) = a 3-oxoacyl-CoA + CO2 + CoA</text>
        <dbReference type="Rhea" id="RHEA:50252"/>
        <dbReference type="ChEBI" id="CHEBI:15378"/>
        <dbReference type="ChEBI" id="CHEBI:16526"/>
        <dbReference type="ChEBI" id="CHEBI:57287"/>
        <dbReference type="ChEBI" id="CHEBI:57384"/>
        <dbReference type="ChEBI" id="CHEBI:58342"/>
        <dbReference type="ChEBI" id="CHEBI:90726"/>
    </reaction>
    <physiologicalReaction direction="left-to-right" evidence="10">
        <dbReference type="Rhea" id="RHEA:50253"/>
    </physiologicalReaction>
</comment>
<evidence type="ECO:0000256" key="5">
    <source>
        <dbReference type="ARBA" id="ARBA00022832"/>
    </source>
</evidence>
<dbReference type="EC" id="2.3.1.-" evidence="10"/>
<evidence type="ECO:0000256" key="8">
    <source>
        <dbReference type="ARBA" id="ARBA00023136"/>
    </source>
</evidence>
<dbReference type="VEuPathDB" id="FungiDB:SPPG_03326"/>
<dbReference type="GO" id="GO:0005789">
    <property type="term" value="C:endoplasmic reticulum membrane"/>
    <property type="evidence" value="ECO:0007669"/>
    <property type="project" value="TreeGrafter"/>
</dbReference>
<dbReference type="PANTHER" id="PTHR11157:SF126">
    <property type="entry name" value="ELONGATION OF VERY LONG CHAIN FATTY ACIDS PROTEIN"/>
    <property type="match status" value="1"/>
</dbReference>
<sequence>MANMTGIIISTRVEDTLISIGHALGEVLGPFLDPLEAQLVSSSRKHFPSVASAAQSWLAQHRSVHAAKLPLMNPFHVLIIVLGYFAMVFGGKAIMARMGKFEAKKLMLAHNLFLLSLSTYMSTAILREAWFRGYSVFGNPADESKNGWPMAKLIWVFYISKTFEFVDTFIMVLKKNNRQISFLHVYHHFSIFIVWWLVTYWAPNGEAYFSAALNSFIHVVMYGYYFCMGAGIRSVSFVKRYITAMQMTQFCCMMGQAVYDMFIANYSITENSKDGLKPYPSALSTLLFFYMWTMLGLFANFFIQDAKRAALARKAGLAGAAKKKQ</sequence>
<dbReference type="InterPro" id="IPR030457">
    <property type="entry name" value="ELO_CS"/>
</dbReference>
<dbReference type="PANTHER" id="PTHR11157">
    <property type="entry name" value="FATTY ACID ACYL TRANSFERASE-RELATED"/>
    <property type="match status" value="1"/>
</dbReference>
<evidence type="ECO:0000256" key="1">
    <source>
        <dbReference type="ARBA" id="ARBA00004141"/>
    </source>
</evidence>
<feature type="transmembrane region" description="Helical" evidence="10">
    <location>
        <begin position="75"/>
        <end position="94"/>
    </location>
</feature>
<keyword evidence="12" id="KW-1185">Reference proteome</keyword>
<dbReference type="GO" id="GO:0019367">
    <property type="term" value="P:fatty acid elongation, saturated fatty acid"/>
    <property type="evidence" value="ECO:0007669"/>
    <property type="project" value="TreeGrafter"/>
</dbReference>
<dbReference type="GeneID" id="27686853"/>
<keyword evidence="7 10" id="KW-0443">Lipid metabolism</keyword>
<dbReference type="RefSeq" id="XP_016609566.1">
    <property type="nucleotide sequence ID" value="XM_016751600.1"/>
</dbReference>
<organism evidence="11 12">
    <name type="scientific">Spizellomyces punctatus (strain DAOM BR117)</name>
    <dbReference type="NCBI Taxonomy" id="645134"/>
    <lineage>
        <taxon>Eukaryota</taxon>
        <taxon>Fungi</taxon>
        <taxon>Fungi incertae sedis</taxon>
        <taxon>Chytridiomycota</taxon>
        <taxon>Chytridiomycota incertae sedis</taxon>
        <taxon>Chytridiomycetes</taxon>
        <taxon>Spizellomycetales</taxon>
        <taxon>Spizellomycetaceae</taxon>
        <taxon>Spizellomyces</taxon>
    </lineage>
</organism>
<reference evidence="11 12" key="1">
    <citation type="submission" date="2009-08" db="EMBL/GenBank/DDBJ databases">
        <title>The Genome Sequence of Spizellomyces punctatus strain DAOM BR117.</title>
        <authorList>
            <consortium name="The Broad Institute Genome Sequencing Platform"/>
            <person name="Russ C."/>
            <person name="Cuomo C."/>
            <person name="Shea T."/>
            <person name="Young S.K."/>
            <person name="Zeng Q."/>
            <person name="Koehrsen M."/>
            <person name="Haas B."/>
            <person name="Borodovsky M."/>
            <person name="Guigo R."/>
            <person name="Alvarado L."/>
            <person name="Berlin A."/>
            <person name="Bochicchio J."/>
            <person name="Borenstein D."/>
            <person name="Chapman S."/>
            <person name="Chen Z."/>
            <person name="Engels R."/>
            <person name="Freedman E."/>
            <person name="Gellesch M."/>
            <person name="Goldberg J."/>
            <person name="Griggs A."/>
            <person name="Gujja S."/>
            <person name="Heiman D."/>
            <person name="Hepburn T."/>
            <person name="Howarth C."/>
            <person name="Jen D."/>
            <person name="Larson L."/>
            <person name="Lewis B."/>
            <person name="Mehta T."/>
            <person name="Park D."/>
            <person name="Pearson M."/>
            <person name="Roberts A."/>
            <person name="Saif S."/>
            <person name="Shenoy N."/>
            <person name="Sisk P."/>
            <person name="Stolte C."/>
            <person name="Sykes S."/>
            <person name="Thomson T."/>
            <person name="Walk T."/>
            <person name="White J."/>
            <person name="Yandava C."/>
            <person name="Burger G."/>
            <person name="Gray M.W."/>
            <person name="Holland P.W.H."/>
            <person name="King N."/>
            <person name="Lang F.B.F."/>
            <person name="Roger A.J."/>
            <person name="Ruiz-Trillo I."/>
            <person name="Lander E."/>
            <person name="Nusbaum C."/>
        </authorList>
    </citation>
    <scope>NUCLEOTIDE SEQUENCE [LARGE SCALE GENOMIC DNA]</scope>
    <source>
        <strain evidence="11 12">DAOM BR117</strain>
    </source>
</reference>
<comment type="similarity">
    <text evidence="10">Belongs to the ELO family.</text>
</comment>
<dbReference type="InParanoid" id="A0A0L0HK93"/>
<evidence type="ECO:0000256" key="4">
    <source>
        <dbReference type="ARBA" id="ARBA00022692"/>
    </source>
</evidence>
<dbReference type="GO" id="GO:0034625">
    <property type="term" value="P:fatty acid elongation, monounsaturated fatty acid"/>
    <property type="evidence" value="ECO:0007669"/>
    <property type="project" value="TreeGrafter"/>
</dbReference>
<dbReference type="PROSITE" id="PS01188">
    <property type="entry name" value="ELO"/>
    <property type="match status" value="1"/>
</dbReference>
<keyword evidence="9 10" id="KW-0275">Fatty acid biosynthesis</keyword>
<keyword evidence="6 10" id="KW-1133">Transmembrane helix</keyword>
<gene>
    <name evidence="11" type="ORF">SPPG_03326</name>
</gene>
<feature type="transmembrane region" description="Helical" evidence="10">
    <location>
        <begin position="208"/>
        <end position="227"/>
    </location>
</feature>
<feature type="transmembrane region" description="Helical" evidence="10">
    <location>
        <begin position="153"/>
        <end position="173"/>
    </location>
</feature>
<evidence type="ECO:0000256" key="6">
    <source>
        <dbReference type="ARBA" id="ARBA00022989"/>
    </source>
</evidence>
<keyword evidence="4 10" id="KW-0812">Transmembrane</keyword>
<feature type="transmembrane region" description="Helical" evidence="10">
    <location>
        <begin position="280"/>
        <end position="303"/>
    </location>
</feature>
<dbReference type="GO" id="GO:0030148">
    <property type="term" value="P:sphingolipid biosynthetic process"/>
    <property type="evidence" value="ECO:0007669"/>
    <property type="project" value="TreeGrafter"/>
</dbReference>
<feature type="transmembrane region" description="Helical" evidence="10">
    <location>
        <begin position="185"/>
        <end position="202"/>
    </location>
</feature>
<evidence type="ECO:0000256" key="9">
    <source>
        <dbReference type="ARBA" id="ARBA00023160"/>
    </source>
</evidence>
<keyword evidence="8 10" id="KW-0472">Membrane</keyword>
<dbReference type="eggNOG" id="KOG3071">
    <property type="taxonomic scope" value="Eukaryota"/>
</dbReference>
<feature type="transmembrane region" description="Helical" evidence="10">
    <location>
        <begin position="106"/>
        <end position="126"/>
    </location>
</feature>
<evidence type="ECO:0000256" key="10">
    <source>
        <dbReference type="RuleBase" id="RU361115"/>
    </source>
</evidence>